<dbReference type="KEGG" id="vg:36844159"/>
<gene>
    <name evidence="2" type="ORF">pqer_cds_596</name>
</gene>
<dbReference type="RefSeq" id="YP_009483287.1">
    <property type="nucleotide sequence ID" value="NC_037667.1"/>
</dbReference>
<protein>
    <submittedName>
        <fullName evidence="2">Poxvirus Late Transcription Factor VLTF3 like protein</fullName>
    </submittedName>
</protein>
<organism evidence="2">
    <name type="scientific">Pandoravirus quercus</name>
    <dbReference type="NCBI Taxonomy" id="2107709"/>
    <lineage>
        <taxon>Viruses</taxon>
        <taxon>Pandoravirus</taxon>
    </lineage>
</organism>
<dbReference type="GeneID" id="36844159"/>
<reference evidence="2" key="1">
    <citation type="journal article" date="2018" name="Nat. Commun.">
        <title>Diversity and evolution of the emerging Pandoraviridae family.</title>
        <authorList>
            <person name="Legendre M."/>
            <person name="Fabre E."/>
            <person name="Poirot O."/>
            <person name="Jeudy S."/>
            <person name="Lartigue A."/>
            <person name="Alempic J.M."/>
            <person name="Beucher L."/>
            <person name="Philippe N."/>
            <person name="Bertaux L."/>
            <person name="Christo-Foroux E."/>
            <person name="Labadie K."/>
            <person name="Coute Y."/>
            <person name="Abergel C."/>
            <person name="Claverie J.M."/>
        </authorList>
    </citation>
    <scope>NUCLEOTIDE SEQUENCE [LARGE SCALE GENOMIC DNA]</scope>
    <source>
        <strain evidence="2">Quercus</strain>
    </source>
</reference>
<dbReference type="EMBL" id="MG011689">
    <property type="protein sequence ID" value="AVK75018.1"/>
    <property type="molecule type" value="Genomic_DNA"/>
</dbReference>
<feature type="region of interest" description="Disordered" evidence="1">
    <location>
        <begin position="259"/>
        <end position="291"/>
    </location>
</feature>
<dbReference type="InterPro" id="IPR007031">
    <property type="entry name" value="Poxvirus_VLTF3"/>
</dbReference>
<name>A0A2U7U996_9VIRU</name>
<proteinExistence type="predicted"/>
<sequence>MENTVCPNTPADVIPKPFVALFAAAAPSRVDSQGTPRPVPADACISPAETPRLGATAQTSSACLGQCVDTPSTIDITPISDDVIEFWRLSHFEDRLQNFQGKRTEKVTDKALDAVAKWHAAQGITSADDVTIRTVRQALKALSLKHLYDFETYIWSRVAGKPTPLLGLARENYCRQIFMRIQAPYAKWKATVNRPYAGSLPCGYVLYKSFQLLGWVEYLPHLSLPRNLAQLEKYDAAWRFICQEVKWSFIPTTVDPKPAPSAPSTLSPHLTDLIPTSEASPSPMDQAVDAP</sequence>
<accession>A0A2U7U996</accession>
<evidence type="ECO:0000313" key="2">
    <source>
        <dbReference type="EMBL" id="AVK75018.1"/>
    </source>
</evidence>
<dbReference type="Proteomes" id="UP000248852">
    <property type="component" value="Segment"/>
</dbReference>
<dbReference type="GO" id="GO:0046782">
    <property type="term" value="P:regulation of viral transcription"/>
    <property type="evidence" value="ECO:0007669"/>
    <property type="project" value="InterPro"/>
</dbReference>
<dbReference type="Pfam" id="PF04947">
    <property type="entry name" value="Pox_VLTF3"/>
    <property type="match status" value="1"/>
</dbReference>
<evidence type="ECO:0000256" key="1">
    <source>
        <dbReference type="SAM" id="MobiDB-lite"/>
    </source>
</evidence>